<dbReference type="PROSITE" id="PS51257">
    <property type="entry name" value="PROKAR_LIPOPROTEIN"/>
    <property type="match status" value="1"/>
</dbReference>
<evidence type="ECO:0000313" key="2">
    <source>
        <dbReference type="EMBL" id="OBA87041.1"/>
    </source>
</evidence>
<dbReference type="OrthoDB" id="9814325at2"/>
<dbReference type="InterPro" id="IPR036465">
    <property type="entry name" value="vWFA_dom_sf"/>
</dbReference>
<evidence type="ECO:0000256" key="1">
    <source>
        <dbReference type="SAM" id="Phobius"/>
    </source>
</evidence>
<feature type="transmembrane region" description="Helical" evidence="1">
    <location>
        <begin position="20"/>
        <end position="38"/>
    </location>
</feature>
<keyword evidence="1" id="KW-0472">Membrane</keyword>
<evidence type="ECO:0000313" key="3">
    <source>
        <dbReference type="Proteomes" id="UP000093962"/>
    </source>
</evidence>
<feature type="transmembrane region" description="Helical" evidence="1">
    <location>
        <begin position="280"/>
        <end position="300"/>
    </location>
</feature>
<dbReference type="Gene3D" id="3.40.50.410">
    <property type="entry name" value="von Willebrand factor, type A domain"/>
    <property type="match status" value="1"/>
</dbReference>
<evidence type="ECO:0008006" key="4">
    <source>
        <dbReference type="Google" id="ProtNLM"/>
    </source>
</evidence>
<dbReference type="EMBL" id="LZSF01000132">
    <property type="protein sequence ID" value="OBA87041.1"/>
    <property type="molecule type" value="Genomic_DNA"/>
</dbReference>
<organism evidence="2 3">
    <name type="scientific">Mycolicibacterium mucogenicum</name>
    <name type="common">Mycobacterium mucogenicum</name>
    <dbReference type="NCBI Taxonomy" id="56689"/>
    <lineage>
        <taxon>Bacteria</taxon>
        <taxon>Bacillati</taxon>
        <taxon>Actinomycetota</taxon>
        <taxon>Actinomycetes</taxon>
        <taxon>Mycobacteriales</taxon>
        <taxon>Mycobacteriaceae</taxon>
        <taxon>Mycolicibacterium</taxon>
    </lineage>
</organism>
<protein>
    <recommendedName>
        <fullName evidence="4">VWFA domain-containing protein</fullName>
    </recommendedName>
</protein>
<keyword evidence="1" id="KW-1133">Transmembrane helix</keyword>
<keyword evidence="1" id="KW-0812">Transmembrane</keyword>
<feature type="transmembrane region" description="Helical" evidence="1">
    <location>
        <begin position="50"/>
        <end position="68"/>
    </location>
</feature>
<dbReference type="SUPFAM" id="SSF53300">
    <property type="entry name" value="vWA-like"/>
    <property type="match status" value="1"/>
</dbReference>
<gene>
    <name evidence="2" type="ORF">A5642_21590</name>
</gene>
<comment type="caution">
    <text evidence="2">The sequence shown here is derived from an EMBL/GenBank/DDBJ whole genome shotgun (WGS) entry which is preliminary data.</text>
</comment>
<reference evidence="2 3" key="1">
    <citation type="submission" date="2016-06" db="EMBL/GenBank/DDBJ databases">
        <authorList>
            <person name="Kjaerup R.B."/>
            <person name="Dalgaard T.S."/>
            <person name="Juul-Madsen H.R."/>
        </authorList>
    </citation>
    <scope>NUCLEOTIDE SEQUENCE [LARGE SCALE GENOMIC DNA]</scope>
    <source>
        <strain evidence="2 3">1199456.5</strain>
    </source>
</reference>
<dbReference type="AlphaFoldDB" id="A0A1A0MPQ1"/>
<accession>A0A1A0MPQ1</accession>
<sequence>MTRHPPPADRTNVAAKPVETPDVVLLVALLAACAAAWWRRRSTQHARWRTWRWAGFGVTALLLIAAAIRPTIGATAPPPQTAGAREPNIFLVVDRSSNMTAPGPDGRSRAAEASADIAQLIDRYPTARFAVVGFASGPAVEWPLSADGWSLKPVVTTPVTYRTTELTPPDAGAASTVLRYQLLSAVQQYPDAKNLVYYLGAGTPESATPQREFDLPEGVVAGGAVLGYGDDAAPTLPAVAQQIGVPYVQRTEAGLPAEALTDVGRPAERPTAQADSGTELYWVLSGLAAVLLLVELFLTLREAARTRLDRVRL</sequence>
<proteinExistence type="predicted"/>
<name>A0A1A0MPQ1_MYCMU</name>
<dbReference type="Proteomes" id="UP000093962">
    <property type="component" value="Unassembled WGS sequence"/>
</dbReference>